<evidence type="ECO:0000313" key="2">
    <source>
        <dbReference type="EMBL" id="KWV52930.1"/>
    </source>
</evidence>
<evidence type="ECO:0000313" key="3">
    <source>
        <dbReference type="Proteomes" id="UP000057737"/>
    </source>
</evidence>
<dbReference type="AlphaFoldDB" id="A0A109JPV7"/>
<evidence type="ECO:0000256" key="1">
    <source>
        <dbReference type="SAM" id="MobiDB-lite"/>
    </source>
</evidence>
<keyword evidence="3" id="KW-1185">Reference proteome</keyword>
<dbReference type="Proteomes" id="UP000057737">
    <property type="component" value="Unassembled WGS sequence"/>
</dbReference>
<proteinExistence type="predicted"/>
<dbReference type="EMBL" id="LNCU01000081">
    <property type="protein sequence ID" value="KWV52930.1"/>
    <property type="molecule type" value="Genomic_DNA"/>
</dbReference>
<protein>
    <submittedName>
        <fullName evidence="2">Uncharacterized protein</fullName>
    </submittedName>
</protein>
<feature type="region of interest" description="Disordered" evidence="1">
    <location>
        <begin position="39"/>
        <end position="60"/>
    </location>
</feature>
<name>A0A109JPV7_9BRAD</name>
<sequence length="60" mass="6772">MRRLHHRATSEVRQVEQLQELVVNFQYDPMVVPITGFASLPPPHPEFTGGDGRSDRNVTG</sequence>
<comment type="caution">
    <text evidence="2">The sequence shown here is derived from an EMBL/GenBank/DDBJ whole genome shotgun (WGS) entry which is preliminary data.</text>
</comment>
<reference evidence="2 3" key="1">
    <citation type="submission" date="2015-11" db="EMBL/GenBank/DDBJ databases">
        <title>Draft Genome Sequence of the Strain BR 10303 (Bradyrhizobium sp.) isolated from nodules of Centrolobium paraense.</title>
        <authorList>
            <person name="Zelli J.E."/>
            <person name="Simoes-Araujo J.L."/>
            <person name="Barauna A.C."/>
            <person name="Silva K."/>
        </authorList>
    </citation>
    <scope>NUCLEOTIDE SEQUENCE [LARGE SCALE GENOMIC DNA]</scope>
    <source>
        <strain evidence="2 3">BR 10303</strain>
    </source>
</reference>
<organism evidence="2 3">
    <name type="scientific">Bradyrhizobium macuxiense</name>
    <dbReference type="NCBI Taxonomy" id="1755647"/>
    <lineage>
        <taxon>Bacteria</taxon>
        <taxon>Pseudomonadati</taxon>
        <taxon>Pseudomonadota</taxon>
        <taxon>Alphaproteobacteria</taxon>
        <taxon>Hyphomicrobiales</taxon>
        <taxon>Nitrobacteraceae</taxon>
        <taxon>Bradyrhizobium</taxon>
    </lineage>
</organism>
<gene>
    <name evidence="2" type="ORF">AS156_09875</name>
</gene>
<accession>A0A109JPV7</accession>
<dbReference type="RefSeq" id="WP_066509361.1">
    <property type="nucleotide sequence ID" value="NZ_LNCU01000081.1"/>
</dbReference>